<keyword evidence="2" id="KW-1133">Transmembrane helix</keyword>
<keyword evidence="2" id="KW-0812">Transmembrane</keyword>
<evidence type="ECO:0000256" key="1">
    <source>
        <dbReference type="SAM" id="MobiDB-lite"/>
    </source>
</evidence>
<evidence type="ECO:0000256" key="2">
    <source>
        <dbReference type="SAM" id="Phobius"/>
    </source>
</evidence>
<keyword evidence="2" id="KW-0472">Membrane</keyword>
<proteinExistence type="predicted"/>
<feature type="compositionally biased region" description="Polar residues" evidence="1">
    <location>
        <begin position="39"/>
        <end position="51"/>
    </location>
</feature>
<feature type="region of interest" description="Disordered" evidence="1">
    <location>
        <begin position="31"/>
        <end position="58"/>
    </location>
</feature>
<accession>A0A6J6GLE9</accession>
<organism evidence="3">
    <name type="scientific">freshwater metagenome</name>
    <dbReference type="NCBI Taxonomy" id="449393"/>
    <lineage>
        <taxon>unclassified sequences</taxon>
        <taxon>metagenomes</taxon>
        <taxon>ecological metagenomes</taxon>
    </lineage>
</organism>
<sequence length="58" mass="6691">MNRVIELLISAVIVISLTLFISRSIKLSTRYERKPQKLSDWNAQDQGIDPTQESESDR</sequence>
<feature type="transmembrane region" description="Helical" evidence="2">
    <location>
        <begin position="6"/>
        <end position="25"/>
    </location>
</feature>
<reference evidence="3" key="1">
    <citation type="submission" date="2020-05" db="EMBL/GenBank/DDBJ databases">
        <authorList>
            <person name="Chiriac C."/>
            <person name="Salcher M."/>
            <person name="Ghai R."/>
            <person name="Kavagutti S V."/>
        </authorList>
    </citation>
    <scope>NUCLEOTIDE SEQUENCE</scope>
</reference>
<evidence type="ECO:0000313" key="3">
    <source>
        <dbReference type="EMBL" id="CAB4600649.1"/>
    </source>
</evidence>
<gene>
    <name evidence="3" type="ORF">UFOPK1852_00032</name>
</gene>
<dbReference type="EMBL" id="CAEZUS010000002">
    <property type="protein sequence ID" value="CAB4600649.1"/>
    <property type="molecule type" value="Genomic_DNA"/>
</dbReference>
<name>A0A6J6GLE9_9ZZZZ</name>
<protein>
    <submittedName>
        <fullName evidence="3">Unannotated protein</fullName>
    </submittedName>
</protein>
<dbReference type="AlphaFoldDB" id="A0A6J6GLE9"/>